<proteinExistence type="predicted"/>
<evidence type="ECO:0000256" key="1">
    <source>
        <dbReference type="SAM" id="Phobius"/>
    </source>
</evidence>
<evidence type="ECO:0000313" key="3">
    <source>
        <dbReference type="Proteomes" id="UP000179118"/>
    </source>
</evidence>
<protein>
    <submittedName>
        <fullName evidence="2">Uncharacterized protein</fullName>
    </submittedName>
</protein>
<dbReference type="EMBL" id="MHUT01000008">
    <property type="protein sequence ID" value="OHA81410.1"/>
    <property type="molecule type" value="Genomic_DNA"/>
</dbReference>
<keyword evidence="1" id="KW-0812">Transmembrane</keyword>
<accession>A0A1G2S8I0</accession>
<organism evidence="2 3">
    <name type="scientific">Candidatus Yonathbacteria bacterium RIFCSPHIGHO2_02_FULL_44_14</name>
    <dbReference type="NCBI Taxonomy" id="1802724"/>
    <lineage>
        <taxon>Bacteria</taxon>
        <taxon>Candidatus Yonathiibacteriota</taxon>
    </lineage>
</organism>
<feature type="transmembrane region" description="Helical" evidence="1">
    <location>
        <begin position="20"/>
        <end position="40"/>
    </location>
</feature>
<sequence>MDQNINTGTQMPPEEKNSTGSIISIIVIVLVLAFGAYYFMKQVPAVTETGTVTSAEMQSDSVISSLSTQGTSTDLTDIQKDLDATNLSGLDAGLGDITF</sequence>
<dbReference type="Proteomes" id="UP000179118">
    <property type="component" value="Unassembled WGS sequence"/>
</dbReference>
<dbReference type="AlphaFoldDB" id="A0A1G2S8I0"/>
<evidence type="ECO:0000313" key="2">
    <source>
        <dbReference type="EMBL" id="OHA81410.1"/>
    </source>
</evidence>
<name>A0A1G2S8I0_9BACT</name>
<gene>
    <name evidence="2" type="ORF">A3D51_03310</name>
</gene>
<keyword evidence="1" id="KW-0472">Membrane</keyword>
<reference evidence="2 3" key="1">
    <citation type="journal article" date="2016" name="Nat. Commun.">
        <title>Thousands of microbial genomes shed light on interconnected biogeochemical processes in an aquifer system.</title>
        <authorList>
            <person name="Anantharaman K."/>
            <person name="Brown C.T."/>
            <person name="Hug L.A."/>
            <person name="Sharon I."/>
            <person name="Castelle C.J."/>
            <person name="Probst A.J."/>
            <person name="Thomas B.C."/>
            <person name="Singh A."/>
            <person name="Wilkins M.J."/>
            <person name="Karaoz U."/>
            <person name="Brodie E.L."/>
            <person name="Williams K.H."/>
            <person name="Hubbard S.S."/>
            <person name="Banfield J.F."/>
        </authorList>
    </citation>
    <scope>NUCLEOTIDE SEQUENCE [LARGE SCALE GENOMIC DNA]</scope>
</reference>
<keyword evidence="1" id="KW-1133">Transmembrane helix</keyword>
<comment type="caution">
    <text evidence="2">The sequence shown here is derived from an EMBL/GenBank/DDBJ whole genome shotgun (WGS) entry which is preliminary data.</text>
</comment>